<name>A0ABN6CK01_9ACTN</name>
<evidence type="ECO:0000313" key="2">
    <source>
        <dbReference type="Proteomes" id="UP000676967"/>
    </source>
</evidence>
<gene>
    <name evidence="1" type="ORF">Aiant_59770</name>
</gene>
<protein>
    <submittedName>
        <fullName evidence="1">Uncharacterized protein</fullName>
    </submittedName>
</protein>
<dbReference type="RefSeq" id="WP_189336317.1">
    <property type="nucleotide sequence ID" value="NZ_AP023356.1"/>
</dbReference>
<reference evidence="1 2" key="1">
    <citation type="submission" date="2020-08" db="EMBL/GenBank/DDBJ databases">
        <title>Whole genome shotgun sequence of Actinoplanes ianthinogenes NBRC 13996.</title>
        <authorList>
            <person name="Komaki H."/>
            <person name="Tamura T."/>
        </authorList>
    </citation>
    <scope>NUCLEOTIDE SEQUENCE [LARGE SCALE GENOMIC DNA]</scope>
    <source>
        <strain evidence="1 2">NBRC 13996</strain>
    </source>
</reference>
<dbReference type="Proteomes" id="UP000676967">
    <property type="component" value="Chromosome"/>
</dbReference>
<dbReference type="EMBL" id="AP023356">
    <property type="protein sequence ID" value="BCJ45320.1"/>
    <property type="molecule type" value="Genomic_DNA"/>
</dbReference>
<keyword evidence="2" id="KW-1185">Reference proteome</keyword>
<proteinExistence type="predicted"/>
<accession>A0ABN6CK01</accession>
<sequence>MTAQATAYNVTGTGQVVTGVCTYRGLSVGSTAGAAVVVYDGTSAAGTVLASFTLGANGFQDIALPDGVRCNLGIYVSSTAAIQGHVRVG</sequence>
<evidence type="ECO:0000313" key="1">
    <source>
        <dbReference type="EMBL" id="BCJ45320.1"/>
    </source>
</evidence>
<organism evidence="1 2">
    <name type="scientific">Actinoplanes ianthinogenes</name>
    <dbReference type="NCBI Taxonomy" id="122358"/>
    <lineage>
        <taxon>Bacteria</taxon>
        <taxon>Bacillati</taxon>
        <taxon>Actinomycetota</taxon>
        <taxon>Actinomycetes</taxon>
        <taxon>Micromonosporales</taxon>
        <taxon>Micromonosporaceae</taxon>
        <taxon>Actinoplanes</taxon>
    </lineage>
</organism>